<evidence type="ECO:0000313" key="3">
    <source>
        <dbReference type="Proteomes" id="UP001459277"/>
    </source>
</evidence>
<comment type="caution">
    <text evidence="2">The sequence shown here is derived from an EMBL/GenBank/DDBJ whole genome shotgun (WGS) entry which is preliminary data.</text>
</comment>
<evidence type="ECO:0000256" key="1">
    <source>
        <dbReference type="SAM" id="MobiDB-lite"/>
    </source>
</evidence>
<dbReference type="EMBL" id="JAZDWU010000010">
    <property type="protein sequence ID" value="KAK9988493.1"/>
    <property type="molecule type" value="Genomic_DNA"/>
</dbReference>
<dbReference type="Proteomes" id="UP001459277">
    <property type="component" value="Unassembled WGS sequence"/>
</dbReference>
<name>A0AAW2BS35_9ROSI</name>
<dbReference type="AlphaFoldDB" id="A0AAW2BS35"/>
<evidence type="ECO:0000313" key="2">
    <source>
        <dbReference type="EMBL" id="KAK9988493.1"/>
    </source>
</evidence>
<reference evidence="2 3" key="1">
    <citation type="submission" date="2024-01" db="EMBL/GenBank/DDBJ databases">
        <title>A telomere-to-telomere, gap-free genome of sweet tea (Lithocarpus litseifolius).</title>
        <authorList>
            <person name="Zhou J."/>
        </authorList>
    </citation>
    <scope>NUCLEOTIDE SEQUENCE [LARGE SCALE GENOMIC DNA]</scope>
    <source>
        <strain evidence="2">Zhou-2022a</strain>
        <tissue evidence="2">Leaf</tissue>
    </source>
</reference>
<keyword evidence="3" id="KW-1185">Reference proteome</keyword>
<feature type="region of interest" description="Disordered" evidence="1">
    <location>
        <begin position="1"/>
        <end position="45"/>
    </location>
</feature>
<organism evidence="2 3">
    <name type="scientific">Lithocarpus litseifolius</name>
    <dbReference type="NCBI Taxonomy" id="425828"/>
    <lineage>
        <taxon>Eukaryota</taxon>
        <taxon>Viridiplantae</taxon>
        <taxon>Streptophyta</taxon>
        <taxon>Embryophyta</taxon>
        <taxon>Tracheophyta</taxon>
        <taxon>Spermatophyta</taxon>
        <taxon>Magnoliopsida</taxon>
        <taxon>eudicotyledons</taxon>
        <taxon>Gunneridae</taxon>
        <taxon>Pentapetalae</taxon>
        <taxon>rosids</taxon>
        <taxon>fabids</taxon>
        <taxon>Fagales</taxon>
        <taxon>Fagaceae</taxon>
        <taxon>Lithocarpus</taxon>
    </lineage>
</organism>
<sequence length="214" mass="23927">MMIDDSPKGVMTRHKQQELSKDNKVRRRKQTELHTLGSRSMAQTADSIAKKKGRQLERGKMYEVAYSHREGTVVNATTGANIPDNAFGQVIGAKRGGRVRGVGFGPTPSSNRARSMDDSTPPPTSIAIDQTVIKLSTQVEAMKEKCARYEVEMRLMRWMLTSLCPSFPSDWSGDLIPTFKMLQFEALEKKRRDRNFDPIPTLSGAIPAVLKTLE</sequence>
<proteinExistence type="predicted"/>
<dbReference type="InterPro" id="IPR004252">
    <property type="entry name" value="Probable_transposase_24"/>
</dbReference>
<accession>A0AAW2BS35</accession>
<dbReference type="Pfam" id="PF03004">
    <property type="entry name" value="Transposase_24"/>
    <property type="match status" value="1"/>
</dbReference>
<protein>
    <submittedName>
        <fullName evidence="2">Uncharacterized protein</fullName>
    </submittedName>
</protein>
<gene>
    <name evidence="2" type="ORF">SO802_028732</name>
</gene>
<feature type="region of interest" description="Disordered" evidence="1">
    <location>
        <begin position="98"/>
        <end position="125"/>
    </location>
</feature>